<dbReference type="PANTHER" id="PTHR30203">
    <property type="entry name" value="OUTER MEMBRANE CATION EFFLUX PROTEIN"/>
    <property type="match status" value="1"/>
</dbReference>
<keyword evidence="1" id="KW-0732">Signal</keyword>
<evidence type="ECO:0000256" key="1">
    <source>
        <dbReference type="SAM" id="SignalP"/>
    </source>
</evidence>
<dbReference type="Gene3D" id="1.20.1600.10">
    <property type="entry name" value="Outer membrane efflux proteins (OEP)"/>
    <property type="match status" value="1"/>
</dbReference>
<dbReference type="Proteomes" id="UP001596037">
    <property type="component" value="Unassembled WGS sequence"/>
</dbReference>
<accession>A0ABW0NHP3</accession>
<dbReference type="RefSeq" id="WP_376852405.1">
    <property type="nucleotide sequence ID" value="NZ_JBHSMF010000010.1"/>
</dbReference>
<dbReference type="SUPFAM" id="SSF56954">
    <property type="entry name" value="Outer membrane efflux proteins (OEP)"/>
    <property type="match status" value="1"/>
</dbReference>
<name>A0ABW0NHP3_9BURK</name>
<evidence type="ECO:0000313" key="3">
    <source>
        <dbReference type="Proteomes" id="UP001596037"/>
    </source>
</evidence>
<dbReference type="InterPro" id="IPR010131">
    <property type="entry name" value="MdtP/NodT-like"/>
</dbReference>
<protein>
    <submittedName>
        <fullName evidence="2">TolC family protein</fullName>
    </submittedName>
</protein>
<evidence type="ECO:0000313" key="2">
    <source>
        <dbReference type="EMBL" id="MFC5500165.1"/>
    </source>
</evidence>
<dbReference type="EMBL" id="JBHSMF010000010">
    <property type="protein sequence ID" value="MFC5500165.1"/>
    <property type="molecule type" value="Genomic_DNA"/>
</dbReference>
<sequence length="451" mass="48704">MTPRLRLAAVAAVALALSACATPGIDDALRQANAGLGDFTGGKLELSRSPQQDLARSQLSDGLLSAPLAMDGAVQLALANSPALQGLIAERWADLAEAERAGRIANPLFTFDRMRIRGDLELGRLLSIGLLDLLTLPQRRALSRIEGEQARVQLAAGVVDQVGQVRRAWVRAVASQQSLAYAQQVDRAAQAGAELARRMQQVGNFSKLQRARQQAFYADAAAQLASARHAALAAREELVRLLGLDDAQAARLQLPPRLPELPAQPRDPQQLTAAALQQRLDVQLARLKLDAAGKSQGLNLVASLVDVDLGVRHDTVDEAGQRANRNGYELAIRLPLFDLGDAQRAALDAQSLAAANRYQGVARAASSQLRQAYSAYRTAYDLARHYRDEIVPLRKTMQEENVLRYNGMLIGVFELLADTREQIASVMAAIDAQQQFWLADAALSSTLIGSP</sequence>
<gene>
    <name evidence="2" type="ORF">ACFPOE_21665</name>
</gene>
<organism evidence="2 3">
    <name type="scientific">Caenimonas terrae</name>
    <dbReference type="NCBI Taxonomy" id="696074"/>
    <lineage>
        <taxon>Bacteria</taxon>
        <taxon>Pseudomonadati</taxon>
        <taxon>Pseudomonadota</taxon>
        <taxon>Betaproteobacteria</taxon>
        <taxon>Burkholderiales</taxon>
        <taxon>Comamonadaceae</taxon>
        <taxon>Caenimonas</taxon>
    </lineage>
</organism>
<feature type="signal peptide" evidence="1">
    <location>
        <begin position="1"/>
        <end position="21"/>
    </location>
</feature>
<reference evidence="3" key="1">
    <citation type="journal article" date="2019" name="Int. J. Syst. Evol. Microbiol.">
        <title>The Global Catalogue of Microorganisms (GCM) 10K type strain sequencing project: providing services to taxonomists for standard genome sequencing and annotation.</title>
        <authorList>
            <consortium name="The Broad Institute Genomics Platform"/>
            <consortium name="The Broad Institute Genome Sequencing Center for Infectious Disease"/>
            <person name="Wu L."/>
            <person name="Ma J."/>
        </authorList>
    </citation>
    <scope>NUCLEOTIDE SEQUENCE [LARGE SCALE GENOMIC DNA]</scope>
    <source>
        <strain evidence="3">CCUG 57401</strain>
    </source>
</reference>
<comment type="caution">
    <text evidence="2">The sequence shown here is derived from an EMBL/GenBank/DDBJ whole genome shotgun (WGS) entry which is preliminary data.</text>
</comment>
<keyword evidence="3" id="KW-1185">Reference proteome</keyword>
<dbReference type="PROSITE" id="PS51257">
    <property type="entry name" value="PROKAR_LIPOPROTEIN"/>
    <property type="match status" value="1"/>
</dbReference>
<feature type="chain" id="PRO_5046557128" evidence="1">
    <location>
        <begin position="22"/>
        <end position="451"/>
    </location>
</feature>
<proteinExistence type="predicted"/>
<dbReference type="PANTHER" id="PTHR30203:SF24">
    <property type="entry name" value="BLR4935 PROTEIN"/>
    <property type="match status" value="1"/>
</dbReference>